<evidence type="ECO:0000256" key="2">
    <source>
        <dbReference type="ARBA" id="ARBA00005948"/>
    </source>
</evidence>
<keyword evidence="7 9" id="KW-0406">Ion transport</keyword>
<dbReference type="PANTHER" id="PTHR14132">
    <property type="entry name" value="SODIUM/POTASSIUM-TRANSPORTING ATPASE SUBUNIT GAMMA"/>
    <property type="match status" value="1"/>
</dbReference>
<organism evidence="10 11">
    <name type="scientific">Aldrovandia affinis</name>
    <dbReference type="NCBI Taxonomy" id="143900"/>
    <lineage>
        <taxon>Eukaryota</taxon>
        <taxon>Metazoa</taxon>
        <taxon>Chordata</taxon>
        <taxon>Craniata</taxon>
        <taxon>Vertebrata</taxon>
        <taxon>Euteleostomi</taxon>
        <taxon>Actinopterygii</taxon>
        <taxon>Neopterygii</taxon>
        <taxon>Teleostei</taxon>
        <taxon>Notacanthiformes</taxon>
        <taxon>Halosauridae</taxon>
        <taxon>Aldrovandia</taxon>
    </lineage>
</organism>
<sequence length="110" mass="12211">MKLKDSQVTMETILLFLGLLLVYVAATSVADPKTEDDKEEELDPFKYDYQNLRIGGLVFAVVLFSLGILLILSRNCNCSLNKKQRTGGEEEAQSENLIIAKGKAETKAEN</sequence>
<evidence type="ECO:0000256" key="4">
    <source>
        <dbReference type="ARBA" id="ARBA00022692"/>
    </source>
</evidence>
<evidence type="ECO:0000256" key="6">
    <source>
        <dbReference type="ARBA" id="ARBA00022989"/>
    </source>
</evidence>
<evidence type="ECO:0000256" key="7">
    <source>
        <dbReference type="ARBA" id="ARBA00023065"/>
    </source>
</evidence>
<dbReference type="GO" id="GO:0006811">
    <property type="term" value="P:monoatomic ion transport"/>
    <property type="evidence" value="ECO:0007669"/>
    <property type="project" value="UniProtKB-KW"/>
</dbReference>
<dbReference type="GO" id="GO:0016020">
    <property type="term" value="C:membrane"/>
    <property type="evidence" value="ECO:0007669"/>
    <property type="project" value="UniProtKB-SubCell"/>
</dbReference>
<keyword evidence="8 9" id="KW-0472">Membrane</keyword>
<name>A0AAD7W218_9TELE</name>
<feature type="transmembrane region" description="Helical" evidence="9">
    <location>
        <begin position="54"/>
        <end position="73"/>
    </location>
</feature>
<feature type="chain" id="PRO_5041768403" description="FXYD domain-containing ion transport regulator" evidence="9">
    <location>
        <begin position="27"/>
        <end position="110"/>
    </location>
</feature>
<dbReference type="Pfam" id="PF02038">
    <property type="entry name" value="ATP1G1_PLM_MAT8"/>
    <property type="match status" value="1"/>
</dbReference>
<dbReference type="PANTHER" id="PTHR14132:SF15">
    <property type="entry name" value="FXYD DOMAIN-CONTAINING ION TRANSPORT REGULATOR 6-RELATED"/>
    <property type="match status" value="1"/>
</dbReference>
<comment type="caution">
    <text evidence="10">The sequence shown here is derived from an EMBL/GenBank/DDBJ whole genome shotgun (WGS) entry which is preliminary data.</text>
</comment>
<dbReference type="Gene3D" id="1.20.5.780">
    <property type="entry name" value="Single helix bin"/>
    <property type="match status" value="1"/>
</dbReference>
<protein>
    <recommendedName>
        <fullName evidence="9">FXYD domain-containing ion transport regulator</fullName>
    </recommendedName>
</protein>
<reference evidence="10" key="1">
    <citation type="journal article" date="2023" name="Science">
        <title>Genome structures resolve the early diversification of teleost fishes.</title>
        <authorList>
            <person name="Parey E."/>
            <person name="Louis A."/>
            <person name="Montfort J."/>
            <person name="Bouchez O."/>
            <person name="Roques C."/>
            <person name="Iampietro C."/>
            <person name="Lluch J."/>
            <person name="Castinel A."/>
            <person name="Donnadieu C."/>
            <person name="Desvignes T."/>
            <person name="Floi Bucao C."/>
            <person name="Jouanno E."/>
            <person name="Wen M."/>
            <person name="Mejri S."/>
            <person name="Dirks R."/>
            <person name="Jansen H."/>
            <person name="Henkel C."/>
            <person name="Chen W.J."/>
            <person name="Zahm M."/>
            <person name="Cabau C."/>
            <person name="Klopp C."/>
            <person name="Thompson A.W."/>
            <person name="Robinson-Rechavi M."/>
            <person name="Braasch I."/>
            <person name="Lecointre G."/>
            <person name="Bobe J."/>
            <person name="Postlethwait J.H."/>
            <person name="Berthelot C."/>
            <person name="Roest Crollius H."/>
            <person name="Guiguen Y."/>
        </authorList>
    </citation>
    <scope>NUCLEOTIDE SEQUENCE</scope>
    <source>
        <strain evidence="10">NC1722</strain>
    </source>
</reference>
<dbReference type="PROSITE" id="PS01310">
    <property type="entry name" value="FXYD"/>
    <property type="match status" value="1"/>
</dbReference>
<dbReference type="Proteomes" id="UP001221898">
    <property type="component" value="Unassembled WGS sequence"/>
</dbReference>
<gene>
    <name evidence="10" type="ORF">AAFF_G00277790</name>
</gene>
<dbReference type="GO" id="GO:0043269">
    <property type="term" value="P:regulation of monoatomic ion transport"/>
    <property type="evidence" value="ECO:0007669"/>
    <property type="project" value="InterPro"/>
</dbReference>
<evidence type="ECO:0000313" key="11">
    <source>
        <dbReference type="Proteomes" id="UP001221898"/>
    </source>
</evidence>
<evidence type="ECO:0000256" key="8">
    <source>
        <dbReference type="ARBA" id="ARBA00023136"/>
    </source>
</evidence>
<comment type="similarity">
    <text evidence="2 9">Belongs to the FXYD family.</text>
</comment>
<proteinExistence type="inferred from homology"/>
<keyword evidence="5 9" id="KW-0732">Signal</keyword>
<dbReference type="InterPro" id="IPR000272">
    <property type="entry name" value="Ion-transport_regulator_FXYD"/>
</dbReference>
<dbReference type="InterPro" id="IPR047297">
    <property type="entry name" value="FXYD_motif"/>
</dbReference>
<evidence type="ECO:0000256" key="5">
    <source>
        <dbReference type="ARBA" id="ARBA00022729"/>
    </source>
</evidence>
<keyword evidence="4 9" id="KW-0812">Transmembrane</keyword>
<feature type="signal peptide" evidence="9">
    <location>
        <begin position="1"/>
        <end position="26"/>
    </location>
</feature>
<accession>A0AAD7W218</accession>
<keyword evidence="3 9" id="KW-0813">Transport</keyword>
<keyword evidence="6 9" id="KW-1133">Transmembrane helix</keyword>
<evidence type="ECO:0000313" key="10">
    <source>
        <dbReference type="EMBL" id="KAJ8372710.1"/>
    </source>
</evidence>
<dbReference type="CDD" id="cd20324">
    <property type="entry name" value="FXYD6"/>
    <property type="match status" value="1"/>
</dbReference>
<dbReference type="GO" id="GO:0017080">
    <property type="term" value="F:sodium channel regulator activity"/>
    <property type="evidence" value="ECO:0007669"/>
    <property type="project" value="TreeGrafter"/>
</dbReference>
<evidence type="ECO:0000256" key="9">
    <source>
        <dbReference type="RuleBase" id="RU364131"/>
    </source>
</evidence>
<comment type="subcellular location">
    <subcellularLocation>
        <location evidence="1">Membrane</location>
        <topology evidence="1">Single-pass type I membrane protein</topology>
    </subcellularLocation>
</comment>
<keyword evidence="11" id="KW-1185">Reference proteome</keyword>
<dbReference type="AlphaFoldDB" id="A0AAD7W218"/>
<dbReference type="EMBL" id="JAINUG010000389">
    <property type="protein sequence ID" value="KAJ8372710.1"/>
    <property type="molecule type" value="Genomic_DNA"/>
</dbReference>
<evidence type="ECO:0000256" key="3">
    <source>
        <dbReference type="ARBA" id="ARBA00022448"/>
    </source>
</evidence>
<evidence type="ECO:0000256" key="1">
    <source>
        <dbReference type="ARBA" id="ARBA00004479"/>
    </source>
</evidence>